<protein>
    <submittedName>
        <fullName evidence="1">Uncharacterized protein</fullName>
    </submittedName>
</protein>
<reference evidence="2" key="1">
    <citation type="journal article" date="2006" name="Proc. Natl. Acad. Sci. U.S.A.">
        <title>The complete genome of Rhodococcus sp. RHA1 provides insights into a catabolic powerhouse.</title>
        <authorList>
            <person name="McLeod M.P."/>
            <person name="Warren R.L."/>
            <person name="Hsiao W.W.L."/>
            <person name="Araki N."/>
            <person name="Myhre M."/>
            <person name="Fernandes C."/>
            <person name="Miyazawa D."/>
            <person name="Wong W."/>
            <person name="Lillquist A.L."/>
            <person name="Wang D."/>
            <person name="Dosanjh M."/>
            <person name="Hara H."/>
            <person name="Petrescu A."/>
            <person name="Morin R.D."/>
            <person name="Yang G."/>
            <person name="Stott J.M."/>
            <person name="Schein J.E."/>
            <person name="Shin H."/>
            <person name="Smailus D."/>
            <person name="Siddiqui A.S."/>
            <person name="Marra M.A."/>
            <person name="Jones S.J.M."/>
            <person name="Holt R."/>
            <person name="Brinkman F.S.L."/>
            <person name="Miyauchi K."/>
            <person name="Fukuda M."/>
            <person name="Davies J.E."/>
            <person name="Mohn W.W."/>
            <person name="Eltis L.D."/>
        </authorList>
    </citation>
    <scope>NUCLEOTIDE SEQUENCE [LARGE SCALE GENOMIC DNA]</scope>
    <source>
        <strain evidence="2">RHA1</strain>
    </source>
</reference>
<dbReference type="Proteomes" id="UP000008710">
    <property type="component" value="Chromosome"/>
</dbReference>
<evidence type="ECO:0000313" key="2">
    <source>
        <dbReference type="Proteomes" id="UP000008710"/>
    </source>
</evidence>
<accession>Q0SD51</accession>
<name>Q0SD51_RHOJR</name>
<evidence type="ECO:0000313" key="1">
    <source>
        <dbReference type="EMBL" id="ABG94535.1"/>
    </source>
</evidence>
<gene>
    <name evidence="1" type="ordered locus">RHA1_ro02730</name>
</gene>
<dbReference type="AlphaFoldDB" id="Q0SD51"/>
<dbReference type="EMBL" id="CP000431">
    <property type="protein sequence ID" value="ABG94535.1"/>
    <property type="molecule type" value="Genomic_DNA"/>
</dbReference>
<dbReference type="KEGG" id="rha:RHA1_ro02730"/>
<dbReference type="HOGENOM" id="CLU_1833639_0_0_11"/>
<organism evidence="1 2">
    <name type="scientific">Rhodococcus jostii (strain RHA1)</name>
    <dbReference type="NCBI Taxonomy" id="101510"/>
    <lineage>
        <taxon>Bacteria</taxon>
        <taxon>Bacillati</taxon>
        <taxon>Actinomycetota</taxon>
        <taxon>Actinomycetes</taxon>
        <taxon>Mycobacteriales</taxon>
        <taxon>Nocardiaceae</taxon>
        <taxon>Rhodococcus</taxon>
    </lineage>
</organism>
<sequence>MHAELVDFRIVERVAGREVDPKIVHGSVAFVSTSTAPEWTAHYSAWTSVCSQVTPTRVYVRKFKRLLVSAVGFRNDLPQTLNEAGPCQAEVNEDLFVARAPVWSPPTGELDEELRVGVAMLAVDLDPCGMSPLKPSAMLV</sequence>
<proteinExistence type="predicted"/>